<evidence type="ECO:0000313" key="2">
    <source>
        <dbReference type="Proteomes" id="UP000017127"/>
    </source>
</evidence>
<gene>
    <name evidence="1" type="ORF">M595_3928</name>
</gene>
<sequence>MKINSTQTTYHFKPGQVIVLKNFKDSGVVENAPVLKIDDDVEILVTIQYIIQTESHIEIGFLPVEVSYVSNMAYMILKTVFFDSETEFFTVDCAYIQEYIVESQEVESAMKVDVFVVE</sequence>
<dbReference type="AlphaFoldDB" id="U7QE07"/>
<comment type="caution">
    <text evidence="1">The sequence shown here is derived from an EMBL/GenBank/DDBJ whole genome shotgun (WGS) entry which is preliminary data.</text>
</comment>
<evidence type="ECO:0000313" key="1">
    <source>
        <dbReference type="EMBL" id="ERT06098.1"/>
    </source>
</evidence>
<protein>
    <submittedName>
        <fullName evidence="1">Uncharacterized protein</fullName>
    </submittedName>
</protein>
<proteinExistence type="predicted"/>
<organism evidence="1 2">
    <name type="scientific">Lyngbya aestuarii BL J</name>
    <dbReference type="NCBI Taxonomy" id="1348334"/>
    <lineage>
        <taxon>Bacteria</taxon>
        <taxon>Bacillati</taxon>
        <taxon>Cyanobacteriota</taxon>
        <taxon>Cyanophyceae</taxon>
        <taxon>Oscillatoriophycideae</taxon>
        <taxon>Oscillatoriales</taxon>
        <taxon>Microcoleaceae</taxon>
        <taxon>Lyngbya</taxon>
    </lineage>
</organism>
<reference evidence="1 2" key="1">
    <citation type="journal article" date="2013" name="Front. Microbiol.">
        <title>Comparative genomic analyses of the cyanobacterium, Lyngbya aestuarii BL J, a powerful hydrogen producer.</title>
        <authorList>
            <person name="Kothari A."/>
            <person name="Vaughn M."/>
            <person name="Garcia-Pichel F."/>
        </authorList>
    </citation>
    <scope>NUCLEOTIDE SEQUENCE [LARGE SCALE GENOMIC DNA]</scope>
    <source>
        <strain evidence="1 2">BL J</strain>
    </source>
</reference>
<dbReference type="RefSeq" id="WP_023067635.1">
    <property type="nucleotide sequence ID" value="NZ_AUZM01000042.1"/>
</dbReference>
<accession>U7QE07</accession>
<dbReference type="Proteomes" id="UP000017127">
    <property type="component" value="Unassembled WGS sequence"/>
</dbReference>
<name>U7QE07_9CYAN</name>
<dbReference type="EMBL" id="AUZM01000042">
    <property type="protein sequence ID" value="ERT06098.1"/>
    <property type="molecule type" value="Genomic_DNA"/>
</dbReference>
<dbReference type="OrthoDB" id="459422at2"/>
<keyword evidence="2" id="KW-1185">Reference proteome</keyword>